<evidence type="ECO:0000313" key="2">
    <source>
        <dbReference type="Proteomes" id="UP001165080"/>
    </source>
</evidence>
<reference evidence="1 2" key="1">
    <citation type="journal article" date="2023" name="Commun. Biol.">
        <title>Reorganization of the ancestral sex-determining regions during the evolution of trioecy in Pleodorina starrii.</title>
        <authorList>
            <person name="Takahashi K."/>
            <person name="Suzuki S."/>
            <person name="Kawai-Toyooka H."/>
            <person name="Yamamoto K."/>
            <person name="Hamaji T."/>
            <person name="Ootsuki R."/>
            <person name="Yamaguchi H."/>
            <person name="Kawachi M."/>
            <person name="Higashiyama T."/>
            <person name="Nozaki H."/>
        </authorList>
    </citation>
    <scope>NUCLEOTIDE SEQUENCE [LARGE SCALE GENOMIC DNA]</scope>
    <source>
        <strain evidence="1 2">NIES-4479</strain>
    </source>
</reference>
<comment type="caution">
    <text evidence="1">The sequence shown here is derived from an EMBL/GenBank/DDBJ whole genome shotgun (WGS) entry which is preliminary data.</text>
</comment>
<name>A0A9W6BQA1_9CHLO</name>
<gene>
    <name evidence="1" type="primary">PLESTB001586</name>
    <name evidence="1" type="ORF">PLESTB_001004900</name>
</gene>
<accession>A0A9W6BQA1</accession>
<sequence>MSVNDNLLPCNIALQRPDRRVRHNFFPFNISRLTSAAGSPVFPALLFSAAIGHTPSFRGPFKRKCG</sequence>
<keyword evidence="2" id="KW-1185">Reference proteome</keyword>
<dbReference type="AlphaFoldDB" id="A0A9W6BQA1"/>
<proteinExistence type="predicted"/>
<evidence type="ECO:0000313" key="1">
    <source>
        <dbReference type="EMBL" id="GLC55596.1"/>
    </source>
</evidence>
<dbReference type="Proteomes" id="UP001165080">
    <property type="component" value="Unassembled WGS sequence"/>
</dbReference>
<dbReference type="EMBL" id="BRXU01000013">
    <property type="protein sequence ID" value="GLC55596.1"/>
    <property type="molecule type" value="Genomic_DNA"/>
</dbReference>
<organism evidence="1 2">
    <name type="scientific">Pleodorina starrii</name>
    <dbReference type="NCBI Taxonomy" id="330485"/>
    <lineage>
        <taxon>Eukaryota</taxon>
        <taxon>Viridiplantae</taxon>
        <taxon>Chlorophyta</taxon>
        <taxon>core chlorophytes</taxon>
        <taxon>Chlorophyceae</taxon>
        <taxon>CS clade</taxon>
        <taxon>Chlamydomonadales</taxon>
        <taxon>Volvocaceae</taxon>
        <taxon>Pleodorina</taxon>
    </lineage>
</organism>
<protein>
    <submittedName>
        <fullName evidence="1">Uncharacterized protein</fullName>
    </submittedName>
</protein>